<dbReference type="Proteomes" id="UP000006791">
    <property type="component" value="Chromosome 2"/>
</dbReference>
<dbReference type="SUPFAM" id="SSF49464">
    <property type="entry name" value="Carboxypeptidase regulatory domain-like"/>
    <property type="match status" value="1"/>
</dbReference>
<gene>
    <name evidence="2" type="ordered locus">Cabther_B0786</name>
</gene>
<dbReference type="GO" id="GO:0030246">
    <property type="term" value="F:carbohydrate binding"/>
    <property type="evidence" value="ECO:0007669"/>
    <property type="project" value="InterPro"/>
</dbReference>
<dbReference type="OrthoDB" id="127337at2"/>
<proteinExistence type="predicted"/>
<dbReference type="STRING" id="981222.Cabther_B0786"/>
<feature type="signal peptide" evidence="1">
    <location>
        <begin position="1"/>
        <end position="22"/>
    </location>
</feature>
<keyword evidence="3" id="KW-1185">Reference proteome</keyword>
<dbReference type="InterPro" id="IPR013783">
    <property type="entry name" value="Ig-like_fold"/>
</dbReference>
<dbReference type="AlphaFoldDB" id="G2LLI7"/>
<feature type="chain" id="PRO_5003432500" evidence="1">
    <location>
        <begin position="23"/>
        <end position="216"/>
    </location>
</feature>
<protein>
    <submittedName>
        <fullName evidence="2">Cna protein B-type domain protein</fullName>
    </submittedName>
</protein>
<evidence type="ECO:0000313" key="2">
    <source>
        <dbReference type="EMBL" id="AEP13783.1"/>
    </source>
</evidence>
<dbReference type="Gene3D" id="2.60.40.10">
    <property type="entry name" value="Immunoglobulins"/>
    <property type="match status" value="1"/>
</dbReference>
<dbReference type="KEGG" id="ctm:Cabther_B0786"/>
<dbReference type="InterPro" id="IPR008969">
    <property type="entry name" value="CarboxyPept-like_regulatory"/>
</dbReference>
<evidence type="ECO:0000256" key="1">
    <source>
        <dbReference type="SAM" id="SignalP"/>
    </source>
</evidence>
<dbReference type="SUPFAM" id="SSF49452">
    <property type="entry name" value="Starch-binding domain-like"/>
    <property type="match status" value="1"/>
</dbReference>
<sequence length="216" mass="23497">MLRKWLIGMVMGWCLCGGTLLAQSPMATGKLEGRVVARENKQPLAGAKVTLTRSVTKETYTGETGAKGEFHLDGLPPGNYVVEVEAEGRSAARLNILQTVEGGKTTVIKRPFELEAERTYSVIRGAVFNEHGLTMPNVTVVAERVSAADASLKPGKVGTTTTNGAGEFAFRFPGGEAVYRITATARGYRPQTKELDVQKREARNMAFQLEPEKRRP</sequence>
<accession>G2LLI7</accession>
<keyword evidence="1" id="KW-0732">Signal</keyword>
<name>G2LLI7_CHLTF</name>
<reference evidence="2 3" key="1">
    <citation type="journal article" date="2012" name="Environ. Microbiol.">
        <title>Complete genome of Candidatus Chloracidobacterium thermophilum, a chlorophyll-based photoheterotroph belonging to the phylum Acidobacteria.</title>
        <authorList>
            <person name="Garcia Costas A.M."/>
            <person name="Liu Z."/>
            <person name="Tomsho L.P."/>
            <person name="Schuster S.C."/>
            <person name="Ward D.M."/>
            <person name="Bryant D.A."/>
        </authorList>
    </citation>
    <scope>NUCLEOTIDE SEQUENCE [LARGE SCALE GENOMIC DNA]</scope>
    <source>
        <strain evidence="2 3">B</strain>
    </source>
</reference>
<dbReference type="Gene3D" id="2.60.40.1120">
    <property type="entry name" value="Carboxypeptidase-like, regulatory domain"/>
    <property type="match status" value="1"/>
</dbReference>
<dbReference type="InterPro" id="IPR013784">
    <property type="entry name" value="Carb-bd-like_fold"/>
</dbReference>
<dbReference type="HOGENOM" id="CLU_1275815_0_0_0"/>
<evidence type="ECO:0000313" key="3">
    <source>
        <dbReference type="Proteomes" id="UP000006791"/>
    </source>
</evidence>
<dbReference type="EMBL" id="CP002515">
    <property type="protein sequence ID" value="AEP13783.1"/>
    <property type="molecule type" value="Genomic_DNA"/>
</dbReference>
<organism evidence="2 3">
    <name type="scientific">Chloracidobacterium thermophilum (strain B)</name>
    <dbReference type="NCBI Taxonomy" id="981222"/>
    <lineage>
        <taxon>Bacteria</taxon>
        <taxon>Pseudomonadati</taxon>
        <taxon>Acidobacteriota</taxon>
        <taxon>Terriglobia</taxon>
        <taxon>Terriglobales</taxon>
        <taxon>Acidobacteriaceae</taxon>
        <taxon>Chloracidobacterium</taxon>
    </lineage>
</organism>
<dbReference type="Pfam" id="PF13620">
    <property type="entry name" value="CarboxypepD_reg"/>
    <property type="match status" value="2"/>
</dbReference>